<dbReference type="Gene3D" id="3.30.1490.20">
    <property type="entry name" value="ATP-grasp fold, A domain"/>
    <property type="match status" value="1"/>
</dbReference>
<gene>
    <name evidence="1" type="ORF">ATI02_3274</name>
</gene>
<accession>A0ABX4Q0U5</accession>
<dbReference type="EMBL" id="PHHE01000001">
    <property type="protein sequence ID" value="PKA70375.1"/>
    <property type="molecule type" value="Genomic_DNA"/>
</dbReference>
<sequence length="665" mass="73419">MSKPLMYLLAGNGSAADWWDDALPHFQRYDVVPLELPGFGANPQPPCEDLADYAQTLLAMTEQGSAIMAVGVNALLVLHALQRRPGHFSRSVLLAPVGAFLWQRRLPALMSPLPIRKTIHWLLSNKPTLFARKFSNQTWTPAQYQRMGAGYARCRAFVPHWDLIRADTALPLLEWITDPVELVWGDQDAVLGIEQAAAWSAILARADLTISLKPGWGHYPWIDSPAQFAQWLESGERGFVAHTKGGRLRLAKLARQAVPAALTLNDCADPRLPAFLAAQPDVTWAVRSSSYGEDQADSANAGLSTTYLREPTANVPTRIAELTAEGVEEVVVQRFITPVVSGIAFVRHLSVELEWVEGHLESLADGQVSPSRATLSRLGDAWRSGTFTPSHGLTEDLLWRFLQDVLRVFHYVPGDVEWAWDGAQLWLLQYRPISDYGWRRHLTAANIAEILPPQPSVLVEYAQRRAAASIPAIMARWDARVPSNEHPHNDLRRWSYSVKGFSVLLGSLILAAASMAFAADPTFKDYTVTPVFTGPNHKLVLQENSSPMMDQARVQALKGKVNFAGHYILHRLGCGGSAICGEVLDAQTGEVVGGLPNAYDGSTFGMVYQPDSRLIIVSGITLDGEEDAQGNALESGNRDRYYEFVNNEFRLLSMTDVESSPIDEE</sequence>
<dbReference type="PANTHER" id="PTHR43689">
    <property type="entry name" value="HYDROLASE"/>
    <property type="match status" value="1"/>
</dbReference>
<dbReference type="Proteomes" id="UP000232455">
    <property type="component" value="Unassembled WGS sequence"/>
</dbReference>
<evidence type="ECO:0000313" key="2">
    <source>
        <dbReference type="Proteomes" id="UP000232455"/>
    </source>
</evidence>
<name>A0ABX4Q0U5_9PSED</name>
<dbReference type="Gene3D" id="3.40.50.1820">
    <property type="entry name" value="alpha/beta hydrolase"/>
    <property type="match status" value="1"/>
</dbReference>
<organism evidence="1 2">
    <name type="scientific">Pseudomonas baetica</name>
    <dbReference type="NCBI Taxonomy" id="674054"/>
    <lineage>
        <taxon>Bacteria</taxon>
        <taxon>Pseudomonadati</taxon>
        <taxon>Pseudomonadota</taxon>
        <taxon>Gammaproteobacteria</taxon>
        <taxon>Pseudomonadales</taxon>
        <taxon>Pseudomonadaceae</taxon>
        <taxon>Pseudomonas</taxon>
    </lineage>
</organism>
<dbReference type="PANTHER" id="PTHR43689:SF8">
    <property type="entry name" value="ALPHA_BETA-HYDROLASES SUPERFAMILY PROTEIN"/>
    <property type="match status" value="1"/>
</dbReference>
<proteinExistence type="predicted"/>
<dbReference type="SUPFAM" id="SSF53474">
    <property type="entry name" value="alpha/beta-Hydrolases"/>
    <property type="match status" value="1"/>
</dbReference>
<dbReference type="InterPro" id="IPR013815">
    <property type="entry name" value="ATP_grasp_subdomain_1"/>
</dbReference>
<protein>
    <submittedName>
        <fullName evidence="1">Pimeloyl-ACP methyl ester carboxylesterase</fullName>
    </submittedName>
</protein>
<comment type="caution">
    <text evidence="1">The sequence shown here is derived from an EMBL/GenBank/DDBJ whole genome shotgun (WGS) entry which is preliminary data.</text>
</comment>
<dbReference type="SUPFAM" id="SSF56059">
    <property type="entry name" value="Glutathione synthetase ATP-binding domain-like"/>
    <property type="match status" value="1"/>
</dbReference>
<evidence type="ECO:0000313" key="1">
    <source>
        <dbReference type="EMBL" id="PKA70375.1"/>
    </source>
</evidence>
<keyword evidence="2" id="KW-1185">Reference proteome</keyword>
<reference evidence="1 2" key="1">
    <citation type="submission" date="2017-11" db="EMBL/GenBank/DDBJ databases">
        <title>Genome sequencing of a diverse group of Pseudomonas species.</title>
        <authorList>
            <person name="Loper J."/>
        </authorList>
    </citation>
    <scope>NUCLEOTIDE SEQUENCE [LARGE SCALE GENOMIC DNA]</scope>
    <source>
        <strain evidence="1 2">LMG 25716</strain>
    </source>
</reference>
<dbReference type="InterPro" id="IPR029058">
    <property type="entry name" value="AB_hydrolase_fold"/>
</dbReference>